<dbReference type="PANTHER" id="PTHR33840:SF1">
    <property type="entry name" value="TLE1 PHOSPHOLIPASE DOMAIN-CONTAINING PROTEIN"/>
    <property type="match status" value="1"/>
</dbReference>
<evidence type="ECO:0000313" key="4">
    <source>
        <dbReference type="Proteomes" id="UP000199110"/>
    </source>
</evidence>
<dbReference type="Pfam" id="PF09994">
    <property type="entry name" value="T6SS_Tle1-like_cat"/>
    <property type="match status" value="2"/>
</dbReference>
<dbReference type="Proteomes" id="UP000199110">
    <property type="component" value="Unassembled WGS sequence"/>
</dbReference>
<feature type="domain" description="T6SS Phospholipase effector Tle1-like catalytic" evidence="2">
    <location>
        <begin position="197"/>
        <end position="291"/>
    </location>
</feature>
<reference evidence="3 4" key="1">
    <citation type="submission" date="2016-10" db="EMBL/GenBank/DDBJ databases">
        <authorList>
            <person name="de Groot N.N."/>
        </authorList>
    </citation>
    <scope>NUCLEOTIDE SEQUENCE [LARGE SCALE GENOMIC DNA]</scope>
    <source>
        <strain evidence="3 4">DSM 19073</strain>
    </source>
</reference>
<evidence type="ECO:0000259" key="2">
    <source>
        <dbReference type="Pfam" id="PF09994"/>
    </source>
</evidence>
<evidence type="ECO:0000256" key="1">
    <source>
        <dbReference type="SAM" id="Coils"/>
    </source>
</evidence>
<protein>
    <submittedName>
        <fullName evidence="3">Uncharacterized alpha/beta hydrolase domain</fullName>
    </submittedName>
</protein>
<dbReference type="GO" id="GO:0016787">
    <property type="term" value="F:hydrolase activity"/>
    <property type="evidence" value="ECO:0007669"/>
    <property type="project" value="UniProtKB-KW"/>
</dbReference>
<accession>A0A1I3M7Q2</accession>
<dbReference type="EMBL" id="FORA01000002">
    <property type="protein sequence ID" value="SFI92726.1"/>
    <property type="molecule type" value="Genomic_DNA"/>
</dbReference>
<dbReference type="AlphaFoldDB" id="A0A1I3M7Q2"/>
<sequence>MTTIDDPLLAEADDLQDAGALGNVERGCPVVRVEYGVFFDGTGNNETNYLSGIDMRAKGQVTSGSYDNEASNIAKLFNEYKNEEDAARERNQDGSPCVVYDSFYVDGIGTTAGRGDSNIGFATGLGRTGVNQRVARTIEHISMRLAQISAEIDEVILDVFGFSRGAAAARHFVNLLHDIRNLDVGARRPGSFYSPLFTHEKLRIRFVGLFDCVVSTGTVADDDNYAGSAIGLTDDIAEKVVNIFAGDEFRLNFSANSILARPNRLTGGVEGTREEYIGPGAHSDLGGGYSAHFPEAPIIALEAGRGPTLASPQDMIQHLETAGELSPADIERKQRLVEKGWCLPGEIDNCYIKQPISDDWGYHIILDRSAFHDHRLARVYLHVMHQLALDNDAGLRSALPSGPLYDVPGDLGFLKNKVLNRQPLTRSETVLVRRMYTHHSAHFAISDTLIGTALELRPMIPQNGTIRTIYPNDPNN</sequence>
<dbReference type="InterPro" id="IPR018712">
    <property type="entry name" value="Tle1-like_cat"/>
</dbReference>
<keyword evidence="4" id="KW-1185">Reference proteome</keyword>
<dbReference type="OrthoDB" id="4378831at2"/>
<feature type="domain" description="T6SS Phospholipase effector Tle1-like catalytic" evidence="2">
    <location>
        <begin position="37"/>
        <end position="179"/>
    </location>
</feature>
<evidence type="ECO:0000313" key="3">
    <source>
        <dbReference type="EMBL" id="SFI92726.1"/>
    </source>
</evidence>
<name>A0A1I3M7Q2_9RHOB</name>
<organism evidence="3 4">
    <name type="scientific">Jannaschia pohangensis</name>
    <dbReference type="NCBI Taxonomy" id="390807"/>
    <lineage>
        <taxon>Bacteria</taxon>
        <taxon>Pseudomonadati</taxon>
        <taxon>Pseudomonadota</taxon>
        <taxon>Alphaproteobacteria</taxon>
        <taxon>Rhodobacterales</taxon>
        <taxon>Roseobacteraceae</taxon>
        <taxon>Jannaschia</taxon>
    </lineage>
</organism>
<keyword evidence="3" id="KW-0378">Hydrolase</keyword>
<gene>
    <name evidence="3" type="ORF">SAMN04488095_1752</name>
</gene>
<dbReference type="STRING" id="390807.SAMN04488095_1752"/>
<keyword evidence="1" id="KW-0175">Coiled coil</keyword>
<dbReference type="PANTHER" id="PTHR33840">
    <property type="match status" value="1"/>
</dbReference>
<dbReference type="RefSeq" id="WP_092779349.1">
    <property type="nucleotide sequence ID" value="NZ_FORA01000002.1"/>
</dbReference>
<feature type="coiled-coil region" evidence="1">
    <location>
        <begin position="66"/>
        <end position="93"/>
    </location>
</feature>
<proteinExistence type="predicted"/>